<reference evidence="1 2" key="1">
    <citation type="submission" date="2016-10" db="EMBL/GenBank/DDBJ databases">
        <title>Evaluation of Human, Animal and Environmental Mycobacterium chelonae Isolates by Core Genome Phylogenomic Analysis, Targeted Gene Comparison, and Anti-microbial Susceptibility Patterns: A Tale of Mistaken Identities.</title>
        <authorList>
            <person name="Fogelson S.B."/>
            <person name="Camus A.C."/>
            <person name="Lorenz W."/>
            <person name="Vasireddy R."/>
            <person name="Vasireddy S."/>
            <person name="Smith T."/>
            <person name="Brown-Elliott B.A."/>
            <person name="Wallace R.J.Jr."/>
            <person name="Hasan N.A."/>
            <person name="Reischl U."/>
            <person name="Sanchez S."/>
        </authorList>
    </citation>
    <scope>NUCLEOTIDE SEQUENCE [LARGE SCALE GENOMIC DNA]</scope>
    <source>
        <strain evidence="1 2">8528</strain>
    </source>
</reference>
<dbReference type="Proteomes" id="UP000179621">
    <property type="component" value="Unassembled WGS sequence"/>
</dbReference>
<accession>A0ABX3C604</accession>
<gene>
    <name evidence="1" type="ORF">BKG73_04225</name>
</gene>
<evidence type="ECO:0000313" key="1">
    <source>
        <dbReference type="EMBL" id="OHU13882.1"/>
    </source>
</evidence>
<comment type="caution">
    <text evidence="1">The sequence shown here is derived from an EMBL/GenBank/DDBJ whole genome shotgun (WGS) entry which is preliminary data.</text>
</comment>
<protein>
    <submittedName>
        <fullName evidence="1">Uncharacterized protein</fullName>
    </submittedName>
</protein>
<organism evidence="1 2">
    <name type="scientific">Mycobacteroides saopaulense</name>
    <dbReference type="NCBI Taxonomy" id="1578165"/>
    <lineage>
        <taxon>Bacteria</taxon>
        <taxon>Bacillati</taxon>
        <taxon>Actinomycetota</taxon>
        <taxon>Actinomycetes</taxon>
        <taxon>Mycobacteriales</taxon>
        <taxon>Mycobacteriaceae</taxon>
        <taxon>Mycobacteroides</taxon>
    </lineage>
</organism>
<evidence type="ECO:0000313" key="2">
    <source>
        <dbReference type="Proteomes" id="UP000179621"/>
    </source>
</evidence>
<proteinExistence type="predicted"/>
<sequence length="460" mass="51649">MRRHDDADFRTLQGAIEGAEFDGFDVSALKLANRMRGVEQLINVALDHPEVPVFSGQRPLELFAVEIELADVEKWCDFAKSFFKMFVLPNYAVVAKWRLMTRGQNRRLRTPEQSRNLLIELSRWLVQEVGWVPFSWGWLCLSELGTREVSQSITDGVFKLQSTDVVNSVRSAAWDCSLISYILTLQSIGNDDGKTVLVTDDHEFAMVASMITPIAGPPGTYGAAPEVIRPQACDAFYELTMHRLNDIADRYYLSDPAERSVDRSQLIHTVRQLQTDLGIPEEDRFSIASRTTQVWLEKETLVQLVEQFLSADTTAALFERRTEPFYPRDLFYILAIAQCAVEALGREQYIDNIHQAARYAYPKFPGDDISGVFADANITYACDLIFYAGANNNAMDMSIENVRTTRDGDSIMFHTVALVRSLLHVLKTRSGLSREQLQDELIAALGPSIVSTVAADAPAS</sequence>
<dbReference type="EMBL" id="MLIH01000002">
    <property type="protein sequence ID" value="OHU13882.1"/>
    <property type="molecule type" value="Genomic_DNA"/>
</dbReference>
<name>A0ABX3C604_9MYCO</name>
<keyword evidence="2" id="KW-1185">Reference proteome</keyword>